<reference evidence="2" key="1">
    <citation type="journal article" date="2008" name="Nat. Genet.">
        <title>The Pristionchus pacificus genome provides a unique perspective on nematode lifestyle and parasitism.</title>
        <authorList>
            <person name="Dieterich C."/>
            <person name="Clifton S.W."/>
            <person name="Schuster L.N."/>
            <person name="Chinwalla A."/>
            <person name="Delehaunty K."/>
            <person name="Dinkelacker I."/>
            <person name="Fulton L."/>
            <person name="Fulton R."/>
            <person name="Godfrey J."/>
            <person name="Minx P."/>
            <person name="Mitreva M."/>
            <person name="Roeseler W."/>
            <person name="Tian H."/>
            <person name="Witte H."/>
            <person name="Yang S.P."/>
            <person name="Wilson R.K."/>
            <person name="Sommer R.J."/>
        </authorList>
    </citation>
    <scope>NUCLEOTIDE SEQUENCE [LARGE SCALE GENOMIC DNA]</scope>
    <source>
        <strain evidence="2">PS312</strain>
    </source>
</reference>
<keyword evidence="2" id="KW-1185">Reference proteome</keyword>
<accession>A0A8R1YGP7</accession>
<protein>
    <submittedName>
        <fullName evidence="1">Uncharacterized protein</fullName>
    </submittedName>
</protein>
<evidence type="ECO:0000313" key="2">
    <source>
        <dbReference type="Proteomes" id="UP000005239"/>
    </source>
</evidence>
<sequence>MQSAEDLPCPSPPVATGGTGDLVVSGLGQPMSQNGAIDGTTFTEVMPSAVTCDKKWQSGGTAIPETAVGFACGKAATCANCDMKVQGVFTVDEVLFPEIKQPGAKPTCTYVCPDGSRLNFNCAEHTAVFCDMGTEEVTLDSGTVLMAPQMFTCDKCKCDEADLKDKVVALCPMGRVCTKPTFVPCEETCPEDSKADVARMMQSSDTITCTEDNVWIEVGIDTIEGITCLFEPGKGTSNMPPTDVPAKCDEISEMTCPATIDCVNNLVYVKYGEGYQLTCSEGFLITDKTVTLVANCPNTNLWEGDITMANCVTDDSAVKDCLFDLQNDPSTVNNLAYSCELGQCYLSCKDNQQFEYVIMGENTPRKNKYLLCLNGEEVTPIDEAEGLLDPTVDVKCVQ</sequence>
<dbReference type="AlphaFoldDB" id="A0A2A6CK42"/>
<dbReference type="Proteomes" id="UP000005239">
    <property type="component" value="Unassembled WGS sequence"/>
</dbReference>
<evidence type="ECO:0000313" key="1">
    <source>
        <dbReference type="EnsemblMetazoa" id="PPA15528.1"/>
    </source>
</evidence>
<name>A0A2A6CK42_PRIPA</name>
<accession>A0A2A6CK42</accession>
<organism evidence="1 2">
    <name type="scientific">Pristionchus pacificus</name>
    <name type="common">Parasitic nematode worm</name>
    <dbReference type="NCBI Taxonomy" id="54126"/>
    <lineage>
        <taxon>Eukaryota</taxon>
        <taxon>Metazoa</taxon>
        <taxon>Ecdysozoa</taxon>
        <taxon>Nematoda</taxon>
        <taxon>Chromadorea</taxon>
        <taxon>Rhabditida</taxon>
        <taxon>Rhabditina</taxon>
        <taxon>Diplogasteromorpha</taxon>
        <taxon>Diplogasteroidea</taxon>
        <taxon>Neodiplogasteridae</taxon>
        <taxon>Pristionchus</taxon>
    </lineage>
</organism>
<reference evidence="1" key="2">
    <citation type="submission" date="2022-06" db="UniProtKB">
        <authorList>
            <consortium name="EnsemblMetazoa"/>
        </authorList>
    </citation>
    <scope>IDENTIFICATION</scope>
    <source>
        <strain evidence="1">PS312</strain>
    </source>
</reference>
<proteinExistence type="predicted"/>
<dbReference type="EnsemblMetazoa" id="PPA15528.1">
    <property type="protein sequence ID" value="PPA15528.1"/>
    <property type="gene ID" value="WBGene00105082"/>
</dbReference>
<gene>
    <name evidence="1" type="primary">WBGene00105082</name>
</gene>